<dbReference type="Proteomes" id="UP000054047">
    <property type="component" value="Unassembled WGS sequence"/>
</dbReference>
<organism evidence="2 3">
    <name type="scientific">Ancylostoma duodenale</name>
    <dbReference type="NCBI Taxonomy" id="51022"/>
    <lineage>
        <taxon>Eukaryota</taxon>
        <taxon>Metazoa</taxon>
        <taxon>Ecdysozoa</taxon>
        <taxon>Nematoda</taxon>
        <taxon>Chromadorea</taxon>
        <taxon>Rhabditida</taxon>
        <taxon>Rhabditina</taxon>
        <taxon>Rhabditomorpha</taxon>
        <taxon>Strongyloidea</taxon>
        <taxon>Ancylostomatidae</taxon>
        <taxon>Ancylostomatinae</taxon>
        <taxon>Ancylostoma</taxon>
    </lineage>
</organism>
<feature type="domain" description="Integrase catalytic" evidence="1">
    <location>
        <begin position="1"/>
        <end position="110"/>
    </location>
</feature>
<dbReference type="EMBL" id="KN733899">
    <property type="protein sequence ID" value="KIH57824.1"/>
    <property type="molecule type" value="Genomic_DNA"/>
</dbReference>
<gene>
    <name evidence="2" type="ORF">ANCDUO_11981</name>
</gene>
<evidence type="ECO:0000313" key="2">
    <source>
        <dbReference type="EMBL" id="KIH57824.1"/>
    </source>
</evidence>
<reference evidence="2 3" key="1">
    <citation type="submission" date="2013-12" db="EMBL/GenBank/DDBJ databases">
        <title>Draft genome of the parsitic nematode Ancylostoma duodenale.</title>
        <authorList>
            <person name="Mitreva M."/>
        </authorList>
    </citation>
    <scope>NUCLEOTIDE SEQUENCE [LARGE SCALE GENOMIC DNA]</scope>
    <source>
        <strain evidence="2 3">Zhejiang</strain>
    </source>
</reference>
<protein>
    <recommendedName>
        <fullName evidence="1">Integrase catalytic domain-containing protein</fullName>
    </recommendedName>
</protein>
<evidence type="ECO:0000313" key="3">
    <source>
        <dbReference type="Proteomes" id="UP000054047"/>
    </source>
</evidence>
<dbReference type="InterPro" id="IPR050951">
    <property type="entry name" value="Retrovirus_Pol_polyprotein"/>
</dbReference>
<dbReference type="OrthoDB" id="5832102at2759"/>
<dbReference type="SUPFAM" id="SSF53098">
    <property type="entry name" value="Ribonuclease H-like"/>
    <property type="match status" value="1"/>
</dbReference>
<dbReference type="InterPro" id="IPR012337">
    <property type="entry name" value="RNaseH-like_sf"/>
</dbReference>
<dbReference type="PANTHER" id="PTHR37984:SF5">
    <property type="entry name" value="PROTEIN NYNRIN-LIKE"/>
    <property type="match status" value="1"/>
</dbReference>
<dbReference type="Gene3D" id="3.30.420.10">
    <property type="entry name" value="Ribonuclease H-like superfamily/Ribonuclease H"/>
    <property type="match status" value="1"/>
</dbReference>
<dbReference type="InterPro" id="IPR001584">
    <property type="entry name" value="Integrase_cat-core"/>
</dbReference>
<accession>A0A0C2GG47</accession>
<dbReference type="PROSITE" id="PS50994">
    <property type="entry name" value="INTEGRASE"/>
    <property type="match status" value="1"/>
</dbReference>
<name>A0A0C2GG47_9BILA</name>
<dbReference type="GO" id="GO:0003676">
    <property type="term" value="F:nucleic acid binding"/>
    <property type="evidence" value="ECO:0007669"/>
    <property type="project" value="InterPro"/>
</dbReference>
<dbReference type="InterPro" id="IPR036397">
    <property type="entry name" value="RNaseH_sf"/>
</dbReference>
<dbReference type="AlphaFoldDB" id="A0A0C2GG47"/>
<keyword evidence="3" id="KW-1185">Reference proteome</keyword>
<proteinExistence type="predicted"/>
<dbReference type="GO" id="GO:0015074">
    <property type="term" value="P:DNA integration"/>
    <property type="evidence" value="ECO:0007669"/>
    <property type="project" value="InterPro"/>
</dbReference>
<sequence>MTMTSSAATIRQLIGLFAQSSNFYTLVSDNGTQFTSKEFADFCVTNAIQHMRSPPSHPQSNGQAKRFVDTFEVALRKLKNDIPTADPLQKFLQVYRRTPCPSSPRGRSPA</sequence>
<dbReference type="PANTHER" id="PTHR37984">
    <property type="entry name" value="PROTEIN CBG26694"/>
    <property type="match status" value="1"/>
</dbReference>
<evidence type="ECO:0000259" key="1">
    <source>
        <dbReference type="PROSITE" id="PS50994"/>
    </source>
</evidence>